<organism evidence="1">
    <name type="scientific">viral metagenome</name>
    <dbReference type="NCBI Taxonomy" id="1070528"/>
    <lineage>
        <taxon>unclassified sequences</taxon>
        <taxon>metagenomes</taxon>
        <taxon>organismal metagenomes</taxon>
    </lineage>
</organism>
<dbReference type="InterPro" id="IPR056209">
    <property type="entry name" value="SU10_adaptor"/>
</dbReference>
<reference evidence="1" key="1">
    <citation type="submission" date="2020-03" db="EMBL/GenBank/DDBJ databases">
        <title>The deep terrestrial virosphere.</title>
        <authorList>
            <person name="Holmfeldt K."/>
            <person name="Nilsson E."/>
            <person name="Simone D."/>
            <person name="Lopez-Fernandez M."/>
            <person name="Wu X."/>
            <person name="de Brujin I."/>
            <person name="Lundin D."/>
            <person name="Andersson A."/>
            <person name="Bertilsson S."/>
            <person name="Dopson M."/>
        </authorList>
    </citation>
    <scope>NUCLEOTIDE SEQUENCE</scope>
    <source>
        <strain evidence="2">MM415A01360</strain>
        <strain evidence="1">MM415B00728</strain>
    </source>
</reference>
<gene>
    <name evidence="2" type="ORF">MM415A01360_0006</name>
    <name evidence="1" type="ORF">MM415B00728_0014</name>
</gene>
<evidence type="ECO:0000313" key="2">
    <source>
        <dbReference type="EMBL" id="QJA77122.1"/>
    </source>
</evidence>
<proteinExistence type="predicted"/>
<sequence>MTKAEIITAVRSLVNEISTDAGAKLSDTGNMLEFLADAMEQVTLDLIDFMPRFLLGTEDVSLEADTESYTLTAEFWQIYKVERNVDDGRPKTIRIIDPLEKHNYTDVGETREEPRAIYFLGNTLYPIPIPSVDTTDYMTVYYVRPEATAMATGGPSYIPRPAHRLIVYQACVLIAIAFDADPKPYEFLYQKRLDKVRSVWATFQHSGPMFLRGAYEESLSGGPLDRTGYDPNWD</sequence>
<accession>A0A6M3J0C4</accession>
<protein>
    <submittedName>
        <fullName evidence="1">Uncharacterized protein</fullName>
    </submittedName>
</protein>
<name>A0A6M3J0C4_9ZZZZ</name>
<dbReference type="Pfam" id="PF24175">
    <property type="entry name" value="SU10_adaptor"/>
    <property type="match status" value="1"/>
</dbReference>
<evidence type="ECO:0000313" key="1">
    <source>
        <dbReference type="EMBL" id="QJA62755.1"/>
    </source>
</evidence>
<dbReference type="EMBL" id="MT142264">
    <property type="protein sequence ID" value="QJA77122.1"/>
    <property type="molecule type" value="Genomic_DNA"/>
</dbReference>
<dbReference type="EMBL" id="MT141480">
    <property type="protein sequence ID" value="QJA62755.1"/>
    <property type="molecule type" value="Genomic_DNA"/>
</dbReference>
<dbReference type="AlphaFoldDB" id="A0A6M3J0C4"/>